<dbReference type="CDD" id="cd06579">
    <property type="entry name" value="TM_PBP1_transp_AraH_like"/>
    <property type="match status" value="1"/>
</dbReference>
<accession>A0A926KKC7</accession>
<evidence type="ECO:0000313" key="9">
    <source>
        <dbReference type="EMBL" id="MBD0378877.1"/>
    </source>
</evidence>
<keyword evidence="4" id="KW-0997">Cell inner membrane</keyword>
<feature type="transmembrane region" description="Helical" evidence="8">
    <location>
        <begin position="72"/>
        <end position="100"/>
    </location>
</feature>
<dbReference type="GO" id="GO:0022857">
    <property type="term" value="F:transmembrane transporter activity"/>
    <property type="evidence" value="ECO:0007669"/>
    <property type="project" value="InterPro"/>
</dbReference>
<dbReference type="EMBL" id="JACVVD010000001">
    <property type="protein sequence ID" value="MBD0378877.1"/>
    <property type="molecule type" value="Genomic_DNA"/>
</dbReference>
<feature type="transmembrane region" description="Helical" evidence="8">
    <location>
        <begin position="275"/>
        <end position="308"/>
    </location>
</feature>
<keyword evidence="2" id="KW-0813">Transport</keyword>
<dbReference type="InterPro" id="IPR001851">
    <property type="entry name" value="ABC_transp_permease"/>
</dbReference>
<dbReference type="PANTHER" id="PTHR32196:SF21">
    <property type="entry name" value="ABC TRANSPORTER PERMEASE PROTEIN YPHD-RELATED"/>
    <property type="match status" value="1"/>
</dbReference>
<dbReference type="PANTHER" id="PTHR32196">
    <property type="entry name" value="ABC TRANSPORTER PERMEASE PROTEIN YPHD-RELATED-RELATED"/>
    <property type="match status" value="1"/>
</dbReference>
<keyword evidence="10" id="KW-1185">Reference proteome</keyword>
<feature type="transmembrane region" description="Helical" evidence="8">
    <location>
        <begin position="320"/>
        <end position="336"/>
    </location>
</feature>
<reference evidence="9" key="1">
    <citation type="submission" date="2020-09" db="EMBL/GenBank/DDBJ databases">
        <title>Draft Genome Sequence of Paenibacillus sp. WST5.</title>
        <authorList>
            <person name="Bao Z."/>
        </authorList>
    </citation>
    <scope>NUCLEOTIDE SEQUENCE</scope>
    <source>
        <strain evidence="9">WST5</strain>
    </source>
</reference>
<evidence type="ECO:0000256" key="3">
    <source>
        <dbReference type="ARBA" id="ARBA00022475"/>
    </source>
</evidence>
<proteinExistence type="predicted"/>
<evidence type="ECO:0000256" key="8">
    <source>
        <dbReference type="SAM" id="Phobius"/>
    </source>
</evidence>
<comment type="caution">
    <text evidence="9">The sequence shown here is derived from an EMBL/GenBank/DDBJ whole genome shotgun (WGS) entry which is preliminary data.</text>
</comment>
<dbReference type="RefSeq" id="WP_188172684.1">
    <property type="nucleotide sequence ID" value="NZ_JACVVD010000001.1"/>
</dbReference>
<evidence type="ECO:0000256" key="6">
    <source>
        <dbReference type="ARBA" id="ARBA00022989"/>
    </source>
</evidence>
<feature type="transmembrane region" description="Helical" evidence="8">
    <location>
        <begin position="112"/>
        <end position="133"/>
    </location>
</feature>
<gene>
    <name evidence="9" type="ORF">ICC18_01920</name>
</gene>
<dbReference type="GO" id="GO:0005886">
    <property type="term" value="C:plasma membrane"/>
    <property type="evidence" value="ECO:0007669"/>
    <property type="project" value="UniProtKB-SubCell"/>
</dbReference>
<evidence type="ECO:0000256" key="5">
    <source>
        <dbReference type="ARBA" id="ARBA00022692"/>
    </source>
</evidence>
<evidence type="ECO:0000256" key="7">
    <source>
        <dbReference type="ARBA" id="ARBA00023136"/>
    </source>
</evidence>
<dbReference type="AlphaFoldDB" id="A0A926KKC7"/>
<feature type="transmembrane region" description="Helical" evidence="8">
    <location>
        <begin position="189"/>
        <end position="210"/>
    </location>
</feature>
<dbReference type="Pfam" id="PF02653">
    <property type="entry name" value="BPD_transp_2"/>
    <property type="match status" value="1"/>
</dbReference>
<name>A0A926KKC7_9BACL</name>
<evidence type="ECO:0000313" key="10">
    <source>
        <dbReference type="Proteomes" id="UP000650466"/>
    </source>
</evidence>
<protein>
    <submittedName>
        <fullName evidence="9">ABC transporter permease</fullName>
    </submittedName>
</protein>
<feature type="transmembrane region" description="Helical" evidence="8">
    <location>
        <begin position="34"/>
        <end position="52"/>
    </location>
</feature>
<keyword evidence="6 8" id="KW-1133">Transmembrane helix</keyword>
<sequence>MSEIKWSDKWQGKESLLHRRTLISWQGIKKFQSVFGLVGIIVLASVLCVRDGENLFLNPTNLANVVRAISENGIIAVGMTLVILVAGIDLSVGAILGLTATVAADLMMHREFGTLSTILVVLLIGALIGLFNGAVSTKLSIQSFIVTLASMSVARGIARFWSGGAGIPISYGNESNLAPASYSILSERIAGIPVPAICFIGISIVIAVVLKYTRFGRYVYAIGGNPTASHLSGIQVTRIKIAVFMICGVLSAVAGLIHAAQLNQGSPNDGIGYELNAIAAVAIGGTSLSGGIGTIPGTVIGALILGVLDNMLGLLNVNNNLQMVFKGLIIIIAVVLQRKK</sequence>
<keyword evidence="5 8" id="KW-0812">Transmembrane</keyword>
<keyword evidence="7 8" id="KW-0472">Membrane</keyword>
<feature type="transmembrane region" description="Helical" evidence="8">
    <location>
        <begin position="241"/>
        <end position="263"/>
    </location>
</feature>
<keyword evidence="3" id="KW-1003">Cell membrane</keyword>
<organism evidence="9 10">
    <name type="scientific">Paenibacillus sedimenti</name>
    <dbReference type="NCBI Taxonomy" id="2770274"/>
    <lineage>
        <taxon>Bacteria</taxon>
        <taxon>Bacillati</taxon>
        <taxon>Bacillota</taxon>
        <taxon>Bacilli</taxon>
        <taxon>Bacillales</taxon>
        <taxon>Paenibacillaceae</taxon>
        <taxon>Paenibacillus</taxon>
    </lineage>
</organism>
<dbReference type="Proteomes" id="UP000650466">
    <property type="component" value="Unassembled WGS sequence"/>
</dbReference>
<evidence type="ECO:0000256" key="4">
    <source>
        <dbReference type="ARBA" id="ARBA00022519"/>
    </source>
</evidence>
<evidence type="ECO:0000256" key="2">
    <source>
        <dbReference type="ARBA" id="ARBA00022448"/>
    </source>
</evidence>
<comment type="subcellular location">
    <subcellularLocation>
        <location evidence="1">Cell membrane</location>
        <topology evidence="1">Multi-pass membrane protein</topology>
    </subcellularLocation>
</comment>
<evidence type="ECO:0000256" key="1">
    <source>
        <dbReference type="ARBA" id="ARBA00004651"/>
    </source>
</evidence>